<gene>
    <name evidence="1" type="ORF">B5C08_12380</name>
</gene>
<evidence type="ECO:0000313" key="2">
    <source>
        <dbReference type="Proteomes" id="UP000218335"/>
    </source>
</evidence>
<evidence type="ECO:0000313" key="1">
    <source>
        <dbReference type="EMBL" id="PCF53180.1"/>
    </source>
</evidence>
<proteinExistence type="predicted"/>
<comment type="caution">
    <text evidence="1">The sequence shown here is derived from an EMBL/GenBank/DDBJ whole genome shotgun (WGS) entry which is preliminary data.</text>
</comment>
<dbReference type="AlphaFoldDB" id="A0A2A4GUZ3"/>
<dbReference type="RefSeq" id="WP_096638189.1">
    <property type="nucleotide sequence ID" value="NZ_MWUQ01000011.1"/>
</dbReference>
<dbReference type="EMBL" id="MWUU01000027">
    <property type="protein sequence ID" value="PCF53180.1"/>
    <property type="molecule type" value="Genomic_DNA"/>
</dbReference>
<name>A0A2A4GUZ3_9STAP</name>
<organism evidence="1 2">
    <name type="scientific">Staphylococcus delphini</name>
    <dbReference type="NCBI Taxonomy" id="53344"/>
    <lineage>
        <taxon>Bacteria</taxon>
        <taxon>Bacillati</taxon>
        <taxon>Bacillota</taxon>
        <taxon>Bacilli</taxon>
        <taxon>Bacillales</taxon>
        <taxon>Staphylococcaceae</taxon>
        <taxon>Staphylococcus</taxon>
        <taxon>Staphylococcus intermedius group</taxon>
    </lineage>
</organism>
<accession>A0A2A4GUZ3</accession>
<dbReference type="Proteomes" id="UP000218335">
    <property type="component" value="Unassembled WGS sequence"/>
</dbReference>
<reference evidence="1 2" key="1">
    <citation type="journal article" date="2017" name="PLoS ONE">
        <title>Development of a real-time PCR for detection of Staphylococcus pseudintermedius using a novel automated comparison of whole-genome sequences.</title>
        <authorList>
            <person name="Verstappen K.M."/>
            <person name="Huijbregts L."/>
            <person name="Spaninks M."/>
            <person name="Wagenaar J.A."/>
            <person name="Fluit A.C."/>
            <person name="Duim B."/>
        </authorList>
    </citation>
    <scope>NUCLEOTIDE SEQUENCE [LARGE SCALE GENOMIC DNA]</scope>
    <source>
        <strain evidence="1 2">215070706401-1</strain>
    </source>
</reference>
<sequence length="114" mass="13565">MDVIKRRLDAVERDIKELKSKDKNLESSLKELNDKLDSINKGQYEQKLINQELNHTMKDFRKDLIQQSEERKEQSSKLEQQSKDTKEAKRWQIGIGLTIAIPFLHSLFQMFFLK</sequence>
<protein>
    <submittedName>
        <fullName evidence="1">Uncharacterized protein</fullName>
    </submittedName>
</protein>